<evidence type="ECO:0000313" key="5">
    <source>
        <dbReference type="EMBL" id="MCQ4163864.1"/>
    </source>
</evidence>
<evidence type="ECO:0000256" key="3">
    <source>
        <dbReference type="SAM" id="SignalP"/>
    </source>
</evidence>
<sequence length="262" mass="28234">MPSYLRQLAVLLSFACTAAAQASGPLQVRLASLEWPPYVGAKLPGQGYAAEVVRAACARGGVEVQLDLMPWARALLLALRGDVAGVMPEYRNAEREAQFAFSAPFPGGPVGLYKRRGADIAYAVNPGQDLDAALRSIASHRIGIVRDYVNNATFDRADYLQREEGASDGVNLRKLAHGRLDLVFIDRWVAGHLLHTDPLLRGAQLEMLQPPIEEPALHIAWSRQSAAAARARGACDAGLDQLRRDGTIAQLRQRHGVGGAGD</sequence>
<protein>
    <submittedName>
        <fullName evidence="5">Transporter substrate-binding domain-containing protein</fullName>
    </submittedName>
</protein>
<comment type="similarity">
    <text evidence="1">Belongs to the bacterial solute-binding protein 3 family.</text>
</comment>
<feature type="chain" id="PRO_5046900401" evidence="3">
    <location>
        <begin position="23"/>
        <end position="262"/>
    </location>
</feature>
<dbReference type="InterPro" id="IPR001638">
    <property type="entry name" value="Solute-binding_3/MltF_N"/>
</dbReference>
<name>A0ABT1QMW5_9GAMM</name>
<feature type="domain" description="Solute-binding protein family 3/N-terminal" evidence="4">
    <location>
        <begin position="43"/>
        <end position="255"/>
    </location>
</feature>
<proteinExistence type="inferred from homology"/>
<reference evidence="5" key="1">
    <citation type="submission" date="2022-07" db="EMBL/GenBank/DDBJ databases">
        <title>Tahibacter sp., a new gammaproteobacterium isolated from the silt sample collected at pig farm.</title>
        <authorList>
            <person name="Chen H."/>
        </authorList>
    </citation>
    <scope>NUCLEOTIDE SEQUENCE</scope>
    <source>
        <strain evidence="5">P2K</strain>
    </source>
</reference>
<dbReference type="PANTHER" id="PTHR35936:SF25">
    <property type="entry name" value="ABC TRANSPORTER SUBSTRATE-BINDING PROTEIN"/>
    <property type="match status" value="1"/>
</dbReference>
<evidence type="ECO:0000259" key="4">
    <source>
        <dbReference type="Pfam" id="PF00497"/>
    </source>
</evidence>
<dbReference type="EMBL" id="JANFQO010000003">
    <property type="protein sequence ID" value="MCQ4163864.1"/>
    <property type="molecule type" value="Genomic_DNA"/>
</dbReference>
<evidence type="ECO:0000313" key="6">
    <source>
        <dbReference type="Proteomes" id="UP001165498"/>
    </source>
</evidence>
<organism evidence="5 6">
    <name type="scientific">Tahibacter harae</name>
    <dbReference type="NCBI Taxonomy" id="2963937"/>
    <lineage>
        <taxon>Bacteria</taxon>
        <taxon>Pseudomonadati</taxon>
        <taxon>Pseudomonadota</taxon>
        <taxon>Gammaproteobacteria</taxon>
        <taxon>Lysobacterales</taxon>
        <taxon>Rhodanobacteraceae</taxon>
        <taxon>Tahibacter</taxon>
    </lineage>
</organism>
<feature type="signal peptide" evidence="3">
    <location>
        <begin position="1"/>
        <end position="22"/>
    </location>
</feature>
<keyword evidence="6" id="KW-1185">Reference proteome</keyword>
<dbReference type="Pfam" id="PF00497">
    <property type="entry name" value="SBP_bac_3"/>
    <property type="match status" value="1"/>
</dbReference>
<dbReference type="SUPFAM" id="SSF53850">
    <property type="entry name" value="Periplasmic binding protein-like II"/>
    <property type="match status" value="1"/>
</dbReference>
<dbReference type="PANTHER" id="PTHR35936">
    <property type="entry name" value="MEMBRANE-BOUND LYTIC MUREIN TRANSGLYCOSYLASE F"/>
    <property type="match status" value="1"/>
</dbReference>
<gene>
    <name evidence="5" type="ORF">NM961_03990</name>
</gene>
<evidence type="ECO:0000256" key="1">
    <source>
        <dbReference type="ARBA" id="ARBA00010333"/>
    </source>
</evidence>
<dbReference type="RefSeq" id="WP_255911512.1">
    <property type="nucleotide sequence ID" value="NZ_JANFQO010000003.1"/>
</dbReference>
<dbReference type="Proteomes" id="UP001165498">
    <property type="component" value="Unassembled WGS sequence"/>
</dbReference>
<accession>A0ABT1QMW5</accession>
<keyword evidence="2 3" id="KW-0732">Signal</keyword>
<dbReference type="Gene3D" id="3.40.190.10">
    <property type="entry name" value="Periplasmic binding protein-like II"/>
    <property type="match status" value="2"/>
</dbReference>
<evidence type="ECO:0000256" key="2">
    <source>
        <dbReference type="ARBA" id="ARBA00022729"/>
    </source>
</evidence>
<comment type="caution">
    <text evidence="5">The sequence shown here is derived from an EMBL/GenBank/DDBJ whole genome shotgun (WGS) entry which is preliminary data.</text>
</comment>